<evidence type="ECO:0000313" key="2">
    <source>
        <dbReference type="Proteomes" id="UP001058003"/>
    </source>
</evidence>
<sequence>MFATQAKAMVERHAIEHATERLIRRYAGRHQPEVVRQTVNQVTDLYATAEVYAFVPVLVERDARRILDETAAPRVRGG</sequence>
<keyword evidence="2" id="KW-1185">Reference proteome</keyword>
<proteinExistence type="predicted"/>
<dbReference type="RefSeq" id="WP_033366467.1">
    <property type="nucleotide sequence ID" value="NZ_CP073767.1"/>
</dbReference>
<gene>
    <name evidence="1" type="ORF">Daura_17960</name>
</gene>
<evidence type="ECO:0000313" key="1">
    <source>
        <dbReference type="EMBL" id="UWZ57885.1"/>
    </source>
</evidence>
<dbReference type="KEGG" id="daur:Daura_17960"/>
<protein>
    <submittedName>
        <fullName evidence="1">Uncharacterized protein</fullName>
    </submittedName>
</protein>
<dbReference type="Proteomes" id="UP001058003">
    <property type="component" value="Chromosome"/>
</dbReference>
<accession>A0A9Q9IR74</accession>
<dbReference type="NCBIfam" id="NF046112">
    <property type="entry name" value="MSMEG_6209_Nter"/>
    <property type="match status" value="1"/>
</dbReference>
<organism evidence="1 2">
    <name type="scientific">Dactylosporangium aurantiacum</name>
    <dbReference type="NCBI Taxonomy" id="35754"/>
    <lineage>
        <taxon>Bacteria</taxon>
        <taxon>Bacillati</taxon>
        <taxon>Actinomycetota</taxon>
        <taxon>Actinomycetes</taxon>
        <taxon>Micromonosporales</taxon>
        <taxon>Micromonosporaceae</taxon>
        <taxon>Dactylosporangium</taxon>
    </lineage>
</organism>
<dbReference type="OrthoDB" id="4277148at2"/>
<dbReference type="AlphaFoldDB" id="A0A9Q9IR74"/>
<dbReference type="EMBL" id="CP073767">
    <property type="protein sequence ID" value="UWZ57885.1"/>
    <property type="molecule type" value="Genomic_DNA"/>
</dbReference>
<reference evidence="1" key="1">
    <citation type="submission" date="2021-04" db="EMBL/GenBank/DDBJ databases">
        <title>Dactylosporangium aurantiacum NRRL B-8018 full assembly.</title>
        <authorList>
            <person name="Hartkoorn R.C."/>
            <person name="Beaudoing E."/>
            <person name="Hot D."/>
        </authorList>
    </citation>
    <scope>NUCLEOTIDE SEQUENCE</scope>
    <source>
        <strain evidence="1">NRRL B-8018</strain>
    </source>
</reference>
<dbReference type="Gene3D" id="1.10.8.1060">
    <property type="entry name" value="Corynebacterium glutamicum thioredoxin-dependent arsenate reductase, N-terminal domain"/>
    <property type="match status" value="1"/>
</dbReference>
<name>A0A9Q9IR74_9ACTN</name>